<feature type="binding site" evidence="4">
    <location>
        <position position="168"/>
    </location>
    <ligand>
        <name>Zn(2+)</name>
        <dbReference type="ChEBI" id="CHEBI:29105"/>
        <label>2</label>
    </ligand>
</feature>
<dbReference type="PANTHER" id="PTHR43668">
    <property type="entry name" value="ALLANTOINASE"/>
    <property type="match status" value="1"/>
</dbReference>
<dbReference type="SUPFAM" id="SSF51556">
    <property type="entry name" value="Metallo-dependent hydrolases"/>
    <property type="match status" value="1"/>
</dbReference>
<dbReference type="EMBL" id="CP002779">
    <property type="protein sequence ID" value="AEH25250.1"/>
    <property type="molecule type" value="Genomic_DNA"/>
</dbReference>
<keyword evidence="1 4" id="KW-0479">Metal-binding</keyword>
<feature type="binding site" evidence="4">
    <location>
        <position position="276"/>
    </location>
    <ligand>
        <name>Zn(2+)</name>
        <dbReference type="ChEBI" id="CHEBI:29105"/>
        <label>1</label>
    </ligand>
</feature>
<dbReference type="GO" id="GO:0005737">
    <property type="term" value="C:cytoplasm"/>
    <property type="evidence" value="ECO:0007669"/>
    <property type="project" value="TreeGrafter"/>
</dbReference>
<organism evidence="6 7">
    <name type="scientific">Pyrococcus yayanosii (strain CH1 / JCM 16557)</name>
    <dbReference type="NCBI Taxonomy" id="529709"/>
    <lineage>
        <taxon>Archaea</taxon>
        <taxon>Methanobacteriati</taxon>
        <taxon>Methanobacteriota</taxon>
        <taxon>Thermococci</taxon>
        <taxon>Thermococcales</taxon>
        <taxon>Thermococcaceae</taxon>
        <taxon>Pyrococcus</taxon>
    </lineage>
</organism>
<accession>F8AJH5</accession>
<evidence type="ECO:0000256" key="2">
    <source>
        <dbReference type="ARBA" id="ARBA00022801"/>
    </source>
</evidence>
<dbReference type="GO" id="GO:0006145">
    <property type="term" value="P:purine nucleobase catabolic process"/>
    <property type="evidence" value="ECO:0007669"/>
    <property type="project" value="TreeGrafter"/>
</dbReference>
<sequence length="408" mass="46012">MFDLVFVGKFPYNGQVVEGSVAIEEGKIVRFSKGELKGEKILRLGRGQVLLPGMIDVHVHLRDFEESHKETVKSGTMAAIHGGITTVFDMPNTRPPVMDERTFRLRGRIFRRSYADYALGFLLAGNCEEAKAVKADFYKAFMGASTGGIFSEDFEADYSCAPGPLHVHAEEASLIIRFPERPPIVEVVAIRKALDAAERIKKRLHICHVSTAEGLKEILKRGFSWVSFEVTPHHLFLTRRDYERNPFLKVYPPLRDEKDRRFLWEHIKDVPVIASDHAPHTPEDKEGGAAGLPGLETELALLLDAVNRGLLTLWDVVEKTALNPARLFCLKTKGFSEGKDADIIVVDLKREWVVRADDFYTKAGWSPYEGWRLKGKVIMTFLRGELVMEEDEIIGRPRGERVAKENGA</sequence>
<feature type="modified residue" description="N6-carboxylysine" evidence="4">
    <location>
        <position position="139"/>
    </location>
</feature>
<dbReference type="GO" id="GO:0004038">
    <property type="term" value="F:allantoinase activity"/>
    <property type="evidence" value="ECO:0007669"/>
    <property type="project" value="TreeGrafter"/>
</dbReference>
<dbReference type="PANTHER" id="PTHR43668:SF2">
    <property type="entry name" value="ALLANTOINASE"/>
    <property type="match status" value="1"/>
</dbReference>
<keyword evidence="3 4" id="KW-0665">Pyrimidine biosynthesis</keyword>
<dbReference type="CDD" id="cd01318">
    <property type="entry name" value="DHOase_IIb"/>
    <property type="match status" value="1"/>
</dbReference>
<gene>
    <name evidence="4" type="primary">pyrC</name>
    <name evidence="6" type="ordered locus">PYCH_15840</name>
</gene>
<dbReference type="HAMAP" id="MF_00220_A">
    <property type="entry name" value="PyrC_classI_A"/>
    <property type="match status" value="1"/>
</dbReference>
<feature type="active site" evidence="4">
    <location>
        <position position="276"/>
    </location>
</feature>
<evidence type="ECO:0000313" key="7">
    <source>
        <dbReference type="Proteomes" id="UP000008386"/>
    </source>
</evidence>
<dbReference type="Pfam" id="PF01979">
    <property type="entry name" value="Amidohydro_1"/>
    <property type="match status" value="2"/>
</dbReference>
<keyword evidence="7" id="KW-1185">Reference proteome</keyword>
<feature type="binding site" evidence="4">
    <location>
        <position position="280"/>
    </location>
    <ligand>
        <name>substrate</name>
    </ligand>
</feature>
<feature type="binding site" evidence="4">
    <location>
        <position position="208"/>
    </location>
    <ligand>
        <name>Zn(2+)</name>
        <dbReference type="ChEBI" id="CHEBI:29105"/>
        <label>2</label>
    </ligand>
</feature>
<dbReference type="Proteomes" id="UP000008386">
    <property type="component" value="Chromosome"/>
</dbReference>
<dbReference type="AlphaFoldDB" id="F8AJH5"/>
<dbReference type="PROSITE" id="PS00482">
    <property type="entry name" value="DIHYDROOROTASE_1"/>
    <property type="match status" value="1"/>
</dbReference>
<keyword evidence="2 4" id="KW-0378">Hydrolase</keyword>
<dbReference type="InterPro" id="IPR004722">
    <property type="entry name" value="DHOase"/>
</dbReference>
<dbReference type="GO" id="GO:0008270">
    <property type="term" value="F:zinc ion binding"/>
    <property type="evidence" value="ECO:0007669"/>
    <property type="project" value="UniProtKB-UniRule"/>
</dbReference>
<protein>
    <recommendedName>
        <fullName evidence="4">Dihydroorotase</fullName>
        <shortName evidence="4">DHOase</shortName>
        <ecNumber evidence="4">3.5.2.3</ecNumber>
    </recommendedName>
</protein>
<dbReference type="InterPro" id="IPR011059">
    <property type="entry name" value="Metal-dep_hydrolase_composite"/>
</dbReference>
<evidence type="ECO:0000256" key="3">
    <source>
        <dbReference type="ARBA" id="ARBA00022975"/>
    </source>
</evidence>
<dbReference type="EC" id="3.5.2.3" evidence="4"/>
<comment type="cofactor">
    <cofactor evidence="4">
        <name>Zn(2+)</name>
        <dbReference type="ChEBI" id="CHEBI:29105"/>
    </cofactor>
    <text evidence="4">Binds 2 Zn(2+) ions per subunit.</text>
</comment>
<feature type="domain" description="Amidohydrolase-related" evidence="5">
    <location>
        <begin position="274"/>
        <end position="387"/>
    </location>
</feature>
<dbReference type="PROSITE" id="PS00483">
    <property type="entry name" value="DIHYDROOROTASE_2"/>
    <property type="match status" value="1"/>
</dbReference>
<comment type="catalytic activity">
    <reaction evidence="4">
        <text>(S)-dihydroorotate + H2O = N-carbamoyl-L-aspartate + H(+)</text>
        <dbReference type="Rhea" id="RHEA:24296"/>
        <dbReference type="ChEBI" id="CHEBI:15377"/>
        <dbReference type="ChEBI" id="CHEBI:15378"/>
        <dbReference type="ChEBI" id="CHEBI:30864"/>
        <dbReference type="ChEBI" id="CHEBI:32814"/>
        <dbReference type="EC" id="3.5.2.3"/>
    </reaction>
</comment>
<feature type="binding site" evidence="4">
    <location>
        <position position="60"/>
    </location>
    <ligand>
        <name>Zn(2+)</name>
        <dbReference type="ChEBI" id="CHEBI:29105"/>
        <label>1</label>
    </ligand>
</feature>
<dbReference type="InterPro" id="IPR032466">
    <property type="entry name" value="Metal_Hydrolase"/>
</dbReference>
<proteinExistence type="inferred from homology"/>
<dbReference type="GO" id="GO:0044205">
    <property type="term" value="P:'de novo' UMP biosynthetic process"/>
    <property type="evidence" value="ECO:0007669"/>
    <property type="project" value="UniProtKB-UniRule"/>
</dbReference>
<name>F8AJH5_PYRYC</name>
<dbReference type="OrthoDB" id="50279at2157"/>
<dbReference type="RefSeq" id="WP_013906306.1">
    <property type="nucleotide sequence ID" value="NC_015680.1"/>
</dbReference>
<feature type="binding site" evidence="4">
    <location>
        <position position="139"/>
    </location>
    <ligand>
        <name>Zn(2+)</name>
        <dbReference type="ChEBI" id="CHEBI:29105"/>
        <label>1</label>
    </ligand>
</feature>
<dbReference type="InterPro" id="IPR002195">
    <property type="entry name" value="Dihydroorotase_CS"/>
</dbReference>
<comment type="pathway">
    <text evidence="4">Pyrimidine metabolism; UMP biosynthesis via de novo pathway; (S)-dihydroorotate from bicarbonate: step 3/3.</text>
</comment>
<dbReference type="STRING" id="529709.PYCH_15840"/>
<feature type="binding site" evidence="4">
    <location>
        <position position="92"/>
    </location>
    <ligand>
        <name>substrate</name>
    </ligand>
</feature>
<reference evidence="6 7" key="1">
    <citation type="journal article" date="2011" name="J. Bacteriol.">
        <title>Complete genome sequence of the obligate piezophilic hyperthermophilic archaeon Pyrococcus yayanosii CH1.</title>
        <authorList>
            <person name="Jun X."/>
            <person name="Lupeng L."/>
            <person name="Minjuan X."/>
            <person name="Oger P."/>
            <person name="Fengping W."/>
            <person name="Jebbar M."/>
            <person name="Xiang X."/>
        </authorList>
    </citation>
    <scope>NUCLEOTIDE SEQUENCE [LARGE SCALE GENOMIC DNA]</scope>
    <source>
        <strain evidence="7">CH1 / JCM 16557</strain>
    </source>
</reference>
<dbReference type="GO" id="GO:0004151">
    <property type="term" value="F:dihydroorotase activity"/>
    <property type="evidence" value="ECO:0007669"/>
    <property type="project" value="UniProtKB-UniRule"/>
</dbReference>
<keyword evidence="4" id="KW-0862">Zinc</keyword>
<dbReference type="InterPro" id="IPR050138">
    <property type="entry name" value="DHOase/Allantoinase_Hydrolase"/>
</dbReference>
<feature type="domain" description="Amidohydrolase-related" evidence="5">
    <location>
        <begin position="49"/>
        <end position="224"/>
    </location>
</feature>
<dbReference type="KEGG" id="pya:PYCH_15840"/>
<dbReference type="NCBIfam" id="TIGR00857">
    <property type="entry name" value="pyrC_multi"/>
    <property type="match status" value="1"/>
</dbReference>
<evidence type="ECO:0000313" key="6">
    <source>
        <dbReference type="EMBL" id="AEH25250.1"/>
    </source>
</evidence>
<feature type="binding site" evidence="4">
    <location>
        <position position="139"/>
    </location>
    <ligand>
        <name>Zn(2+)</name>
        <dbReference type="ChEBI" id="CHEBI:29105"/>
        <label>2</label>
    </ligand>
</feature>
<dbReference type="HOGENOM" id="CLU_015572_1_1_2"/>
<feature type="binding site" evidence="4">
    <location>
        <begin position="290"/>
        <end position="291"/>
    </location>
    <ligand>
        <name>substrate</name>
    </ligand>
</feature>
<evidence type="ECO:0000256" key="4">
    <source>
        <dbReference type="HAMAP-Rule" id="MF_00220"/>
    </source>
</evidence>
<dbReference type="InterPro" id="IPR006680">
    <property type="entry name" value="Amidohydro-rel"/>
</dbReference>
<dbReference type="Gene3D" id="3.20.20.140">
    <property type="entry name" value="Metal-dependent hydrolases"/>
    <property type="match status" value="1"/>
</dbReference>
<comment type="function">
    <text evidence="4">Catalyzes the reversible cyclization of carbamoyl aspartate to dihydroorotate.</text>
</comment>
<dbReference type="eggNOG" id="arCOG00689">
    <property type="taxonomic scope" value="Archaea"/>
</dbReference>
<evidence type="ECO:0000256" key="1">
    <source>
        <dbReference type="ARBA" id="ARBA00022723"/>
    </source>
</evidence>
<dbReference type="SUPFAM" id="SSF51338">
    <property type="entry name" value="Composite domain of metallo-dependent hydrolases"/>
    <property type="match status" value="2"/>
</dbReference>
<dbReference type="GeneID" id="10838153"/>
<feature type="binding site" evidence="4">
    <location>
        <begin position="60"/>
        <end position="62"/>
    </location>
    <ligand>
        <name>substrate</name>
    </ligand>
</feature>
<dbReference type="NCBIfam" id="NF003271">
    <property type="entry name" value="PRK04250.1"/>
    <property type="match status" value="1"/>
</dbReference>
<dbReference type="UniPathway" id="UPA00070">
    <property type="reaction ID" value="UER00117"/>
</dbReference>
<feature type="binding site" evidence="4">
    <location>
        <position position="58"/>
    </location>
    <ligand>
        <name>Zn(2+)</name>
        <dbReference type="ChEBI" id="CHEBI:29105"/>
        <label>1</label>
    </ligand>
</feature>
<comment type="similarity">
    <text evidence="4">Belongs to the metallo-dependent hydrolases superfamily. DHOase family. Class I DHOase subfamily.</text>
</comment>
<evidence type="ECO:0000259" key="5">
    <source>
        <dbReference type="Pfam" id="PF01979"/>
    </source>
</evidence>